<accession>A0A395R8X7</accession>
<name>A0A395R8X7_9PSED</name>
<dbReference type="AlphaFoldDB" id="A0A395R8X7"/>
<evidence type="ECO:0000313" key="3">
    <source>
        <dbReference type="Proteomes" id="UP000265411"/>
    </source>
</evidence>
<dbReference type="Pfam" id="PF12680">
    <property type="entry name" value="SnoaL_2"/>
    <property type="match status" value="1"/>
</dbReference>
<sequence>MSIVLPDVVQTYFEISNGQGMARLAECFCADATVSDENQTHEGVAAIIEWQHAARQAYTYVAVPLSSRQEGDALMVKARLTGNFPGSPVELNHRFALADGRIKALEITV</sequence>
<reference evidence="2 3" key="1">
    <citation type="journal article" date="2018" name="Syst. Appl. Microbiol.">
        <title>Pseudomonas gallaeciensis sp. nov., isolated from crude-oil-contaminated intertidal sand samples after the Prestige oil spill.</title>
        <authorList>
            <person name="Mulet M."/>
            <person name="Sanchez D."/>
            <person name="Rodriguez A.C."/>
            <person name="Nogales B."/>
            <person name="Bosch R."/>
            <person name="Busquets A."/>
            <person name="Gomila M."/>
            <person name="Lalucat J."/>
            <person name="Garcia-Valdes E."/>
        </authorList>
    </citation>
    <scope>NUCLEOTIDE SEQUENCE [LARGE SCALE GENOMIC DNA]</scope>
    <source>
        <strain evidence="2 3">V113</strain>
    </source>
</reference>
<dbReference type="InterPro" id="IPR032710">
    <property type="entry name" value="NTF2-like_dom_sf"/>
</dbReference>
<proteinExistence type="predicted"/>
<dbReference type="Gene3D" id="3.10.450.50">
    <property type="match status" value="1"/>
</dbReference>
<dbReference type="InterPro" id="IPR037401">
    <property type="entry name" value="SnoaL-like"/>
</dbReference>
<keyword evidence="3" id="KW-1185">Reference proteome</keyword>
<feature type="domain" description="SnoaL-like" evidence="1">
    <location>
        <begin position="9"/>
        <end position="103"/>
    </location>
</feature>
<dbReference type="SUPFAM" id="SSF54427">
    <property type="entry name" value="NTF2-like"/>
    <property type="match status" value="1"/>
</dbReference>
<gene>
    <name evidence="2" type="ORF">ASB58_04180</name>
</gene>
<dbReference type="Proteomes" id="UP000265411">
    <property type="component" value="Unassembled WGS sequence"/>
</dbReference>
<organism evidence="2 3">
    <name type="scientific">Pseudomonas abyssi</name>
    <dbReference type="NCBI Taxonomy" id="170540"/>
    <lineage>
        <taxon>Bacteria</taxon>
        <taxon>Pseudomonadati</taxon>
        <taxon>Pseudomonadota</taxon>
        <taxon>Gammaproteobacteria</taxon>
        <taxon>Pseudomonadales</taxon>
        <taxon>Pseudomonadaceae</taxon>
        <taxon>Pseudomonas</taxon>
    </lineage>
</organism>
<evidence type="ECO:0000259" key="1">
    <source>
        <dbReference type="Pfam" id="PF12680"/>
    </source>
</evidence>
<comment type="caution">
    <text evidence="2">The sequence shown here is derived from an EMBL/GenBank/DDBJ whole genome shotgun (WGS) entry which is preliminary data.</text>
</comment>
<dbReference type="RefSeq" id="WP_118129447.1">
    <property type="nucleotide sequence ID" value="NZ_LMAZ01000001.1"/>
</dbReference>
<evidence type="ECO:0000313" key="2">
    <source>
        <dbReference type="EMBL" id="RGP56570.1"/>
    </source>
</evidence>
<protein>
    <submittedName>
        <fullName evidence="2">Polyketide cyclase</fullName>
    </submittedName>
</protein>
<dbReference type="OrthoDB" id="8684708at2"/>
<dbReference type="EMBL" id="LMAZ01000001">
    <property type="protein sequence ID" value="RGP56570.1"/>
    <property type="molecule type" value="Genomic_DNA"/>
</dbReference>